<gene>
    <name evidence="2" type="ORF">HO173_002397</name>
</gene>
<feature type="region of interest" description="Disordered" evidence="1">
    <location>
        <begin position="272"/>
        <end position="291"/>
    </location>
</feature>
<dbReference type="GeneID" id="59284070"/>
<name>A0A8H6G3I7_9LECA</name>
<comment type="caution">
    <text evidence="2">The sequence shown here is derived from an EMBL/GenBank/DDBJ whole genome shotgun (WGS) entry which is preliminary data.</text>
</comment>
<sequence length="470" mass="53437">MPNRVPVDISRWARTDWWRRRPSVDELILLHHELHQLDKFAQVMYLYPFGKDTMARTIEELITRKDYEFFFARLQSSNQIVGWVALSFDIEGKEVENRADYGARLEWTAMCSHILKLWQFDSAGKKSNVWDTIKQASSSLQAKHLPHDHCIINTLVLHPDFQKAGVANGLLEHAVELWSEQNGLHGCKLRTSLEICTRDGFEEVGDYAIDLGDYGFWPKEKRTIVGKYVWKFMVLRGASGLATEEPEGARKHDNGKSKEQQLENVREHVAARKLDKAGGEPSEHDEERTKWEEAEQRLEEIRSRRGLPPLPGEVACMSRIQCRAENRGYDPTGLSKGKGVEKRSRDARTGTPGEPLRRPLQSNAEVTGQPQDDFWPTESEEDLIEVMRTGGIDEEEIKLTVFAALLTANVKPQVSLEDNLDMQTSKAAFPRSLISFLITPQRAHFLYIITSRVHNYAIAASRGATASSSN</sequence>
<dbReference type="InterPro" id="IPR016181">
    <property type="entry name" value="Acyl_CoA_acyltransferase"/>
</dbReference>
<dbReference type="SUPFAM" id="SSF55729">
    <property type="entry name" value="Acyl-CoA N-acyltransferases (Nat)"/>
    <property type="match status" value="1"/>
</dbReference>
<protein>
    <recommendedName>
        <fullName evidence="4">N-acetyltransferase domain-containing protein</fullName>
    </recommendedName>
</protein>
<evidence type="ECO:0000313" key="3">
    <source>
        <dbReference type="Proteomes" id="UP000578531"/>
    </source>
</evidence>
<dbReference type="EMBL" id="JACCJC010000005">
    <property type="protein sequence ID" value="KAF6239850.1"/>
    <property type="molecule type" value="Genomic_DNA"/>
</dbReference>
<accession>A0A8H6G3I7</accession>
<feature type="region of interest" description="Disordered" evidence="1">
    <location>
        <begin position="243"/>
        <end position="263"/>
    </location>
</feature>
<evidence type="ECO:0000256" key="1">
    <source>
        <dbReference type="SAM" id="MobiDB-lite"/>
    </source>
</evidence>
<feature type="compositionally biased region" description="Basic and acidic residues" evidence="1">
    <location>
        <begin position="338"/>
        <end position="348"/>
    </location>
</feature>
<evidence type="ECO:0008006" key="4">
    <source>
        <dbReference type="Google" id="ProtNLM"/>
    </source>
</evidence>
<dbReference type="OrthoDB" id="5313763at2759"/>
<dbReference type="Proteomes" id="UP000578531">
    <property type="component" value="Unassembled WGS sequence"/>
</dbReference>
<feature type="region of interest" description="Disordered" evidence="1">
    <location>
        <begin position="327"/>
        <end position="375"/>
    </location>
</feature>
<reference evidence="2 3" key="1">
    <citation type="journal article" date="2020" name="Genomics">
        <title>Complete, high-quality genomes from long-read metagenomic sequencing of two wolf lichen thalli reveals enigmatic genome architecture.</title>
        <authorList>
            <person name="McKenzie S.K."/>
            <person name="Walston R.F."/>
            <person name="Allen J.L."/>
        </authorList>
    </citation>
    <scope>NUCLEOTIDE SEQUENCE [LARGE SCALE GENOMIC DNA]</scope>
    <source>
        <strain evidence="2">WasteWater2</strain>
    </source>
</reference>
<proteinExistence type="predicted"/>
<evidence type="ECO:0000313" key="2">
    <source>
        <dbReference type="EMBL" id="KAF6239850.1"/>
    </source>
</evidence>
<feature type="compositionally biased region" description="Polar residues" evidence="1">
    <location>
        <begin position="360"/>
        <end position="370"/>
    </location>
</feature>
<dbReference type="AlphaFoldDB" id="A0A8H6G3I7"/>
<dbReference type="RefSeq" id="XP_037169125.1">
    <property type="nucleotide sequence ID" value="XM_037304330.1"/>
</dbReference>
<keyword evidence="3" id="KW-1185">Reference proteome</keyword>
<dbReference type="Gene3D" id="3.40.630.30">
    <property type="match status" value="1"/>
</dbReference>
<feature type="compositionally biased region" description="Basic and acidic residues" evidence="1">
    <location>
        <begin position="247"/>
        <end position="263"/>
    </location>
</feature>
<organism evidence="2 3">
    <name type="scientific">Letharia columbiana</name>
    <dbReference type="NCBI Taxonomy" id="112416"/>
    <lineage>
        <taxon>Eukaryota</taxon>
        <taxon>Fungi</taxon>
        <taxon>Dikarya</taxon>
        <taxon>Ascomycota</taxon>
        <taxon>Pezizomycotina</taxon>
        <taxon>Lecanoromycetes</taxon>
        <taxon>OSLEUM clade</taxon>
        <taxon>Lecanoromycetidae</taxon>
        <taxon>Lecanorales</taxon>
        <taxon>Lecanorineae</taxon>
        <taxon>Parmeliaceae</taxon>
        <taxon>Letharia</taxon>
    </lineage>
</organism>